<dbReference type="AlphaFoldDB" id="A0A6G0WVV8"/>
<organism evidence="2 3">
    <name type="scientific">Aphanomyces euteiches</name>
    <dbReference type="NCBI Taxonomy" id="100861"/>
    <lineage>
        <taxon>Eukaryota</taxon>
        <taxon>Sar</taxon>
        <taxon>Stramenopiles</taxon>
        <taxon>Oomycota</taxon>
        <taxon>Saprolegniomycetes</taxon>
        <taxon>Saprolegniales</taxon>
        <taxon>Verrucalvaceae</taxon>
        <taxon>Aphanomyces</taxon>
    </lineage>
</organism>
<name>A0A6G0WVV8_9STRA</name>
<evidence type="ECO:0000313" key="2">
    <source>
        <dbReference type="EMBL" id="KAF0731614.1"/>
    </source>
</evidence>
<keyword evidence="3" id="KW-1185">Reference proteome</keyword>
<reference evidence="2 3" key="1">
    <citation type="submission" date="2019-07" db="EMBL/GenBank/DDBJ databases">
        <title>Genomics analysis of Aphanomyces spp. identifies a new class of oomycete effector associated with host adaptation.</title>
        <authorList>
            <person name="Gaulin E."/>
        </authorList>
    </citation>
    <scope>NUCLEOTIDE SEQUENCE [LARGE SCALE GENOMIC DNA]</scope>
    <source>
        <strain evidence="2 3">ATCC 201684</strain>
    </source>
</reference>
<evidence type="ECO:0000256" key="1">
    <source>
        <dbReference type="SAM" id="MobiDB-lite"/>
    </source>
</evidence>
<evidence type="ECO:0000313" key="3">
    <source>
        <dbReference type="Proteomes" id="UP000481153"/>
    </source>
</evidence>
<sequence>MAESQTSAPNSNESVLVPEDWKYHPSNCVGTWGAWFQGNKTDPPLRHIEINAIQHKISQNKLRTTAKVVQKLIAATGFTEDMLENLDKEAFADTFHMAFEKLYPSKDPKMNIITLADEEPDSTSHITCFELWMKWFGAKPKPWRVLSVKQMPSELQQEHIGNSKFIAKLTEVALNLGLVETKSAVAKLSDAPRKALFSLAVQAFVAQCGPNCCLTPESLCTKAKPFLHVTLDPTFRLGDKPIFPFLPLRAMWRRWFFGHDNPTHTIPYRKIYEWHEDSADWVDKTRRGIDTFIQVALDNRIVQSIKALEAIQLEDELMKVFDKTFPLFRDQFVGKELSAIHPRMFSYSLVHRPSRSFWKLHPEFDGESKKAKKPRKKVSTLPPAAFRDTEKSTTCGKK</sequence>
<feature type="region of interest" description="Disordered" evidence="1">
    <location>
        <begin position="365"/>
        <end position="398"/>
    </location>
</feature>
<accession>A0A6G0WVV8</accession>
<dbReference type="Proteomes" id="UP000481153">
    <property type="component" value="Unassembled WGS sequence"/>
</dbReference>
<dbReference type="VEuPathDB" id="FungiDB:AeMF1_014856"/>
<protein>
    <submittedName>
        <fullName evidence="2">Uncharacterized protein</fullName>
    </submittedName>
</protein>
<proteinExistence type="predicted"/>
<comment type="caution">
    <text evidence="2">The sequence shown here is derived from an EMBL/GenBank/DDBJ whole genome shotgun (WGS) entry which is preliminary data.</text>
</comment>
<dbReference type="EMBL" id="VJMJ01000141">
    <property type="protein sequence ID" value="KAF0731614.1"/>
    <property type="molecule type" value="Genomic_DNA"/>
</dbReference>
<gene>
    <name evidence="2" type="ORF">Ae201684_011234</name>
</gene>